<organism evidence="2 3">
    <name type="scientific">Geodermatophilus telluris</name>
    <dbReference type="NCBI Taxonomy" id="1190417"/>
    <lineage>
        <taxon>Bacteria</taxon>
        <taxon>Bacillati</taxon>
        <taxon>Actinomycetota</taxon>
        <taxon>Actinomycetes</taxon>
        <taxon>Geodermatophilales</taxon>
        <taxon>Geodermatophilaceae</taxon>
        <taxon>Geodermatophilus</taxon>
    </lineage>
</organism>
<dbReference type="SUPFAM" id="SSF109854">
    <property type="entry name" value="DinB/YfiT-like putative metalloenzymes"/>
    <property type="match status" value="1"/>
</dbReference>
<evidence type="ECO:0000313" key="3">
    <source>
        <dbReference type="Proteomes" id="UP000199416"/>
    </source>
</evidence>
<gene>
    <name evidence="2" type="ORF">SAMN05660690_2429</name>
</gene>
<dbReference type="EMBL" id="FMZF01000003">
    <property type="protein sequence ID" value="SDC75749.1"/>
    <property type="molecule type" value="Genomic_DNA"/>
</dbReference>
<dbReference type="OrthoDB" id="5178565at2"/>
<keyword evidence="3" id="KW-1185">Reference proteome</keyword>
<name>A0A1G6P6P0_9ACTN</name>
<reference evidence="3" key="1">
    <citation type="submission" date="2016-10" db="EMBL/GenBank/DDBJ databases">
        <authorList>
            <person name="Varghese N."/>
            <person name="Submissions S."/>
        </authorList>
    </citation>
    <scope>NUCLEOTIDE SEQUENCE [LARGE SCALE GENOMIC DNA]</scope>
    <source>
        <strain evidence="3">DSM 45421</strain>
    </source>
</reference>
<dbReference type="NCBIfam" id="TIGR03083">
    <property type="entry name" value="maleylpyruvate isomerase family mycothiol-dependent enzyme"/>
    <property type="match status" value="1"/>
</dbReference>
<accession>A0A1G6P6P0</accession>
<sequence length="211" mass="23119">MTEIRQDVDARVHTERTRLLHVLDGLDEEQWDTPSLCAGWSVRDLVLHVLMPYEVSTPRFLQMMLRARFDFDRAADRWATTDTRTPAEVVAGLRETAHRTFNVPGAPVEAPLSHLVIHAQDVYRPLGVPSPTDPENARVALEQLTSPRARRSLPPGILDGLAFSATDTDWRYGKGAPVSGPATALLTTLSGRTAALPELAGAGVADVRARL</sequence>
<evidence type="ECO:0000313" key="2">
    <source>
        <dbReference type="EMBL" id="SDC75749.1"/>
    </source>
</evidence>
<dbReference type="RefSeq" id="WP_091366095.1">
    <property type="nucleotide sequence ID" value="NZ_FMZF01000003.1"/>
</dbReference>
<dbReference type="Proteomes" id="UP000199416">
    <property type="component" value="Unassembled WGS sequence"/>
</dbReference>
<dbReference type="STRING" id="1190417.SAMN05660690_2429"/>
<dbReference type="AlphaFoldDB" id="A0A1G6P6P0"/>
<protein>
    <submittedName>
        <fullName evidence="2">TIGR03083 family protein</fullName>
    </submittedName>
</protein>
<evidence type="ECO:0000259" key="1">
    <source>
        <dbReference type="Pfam" id="PF11716"/>
    </source>
</evidence>
<dbReference type="InterPro" id="IPR017517">
    <property type="entry name" value="Maleyloyr_isom"/>
</dbReference>
<dbReference type="Gene3D" id="1.20.120.450">
    <property type="entry name" value="dinb family like domain"/>
    <property type="match status" value="1"/>
</dbReference>
<dbReference type="Pfam" id="PF11716">
    <property type="entry name" value="MDMPI_N"/>
    <property type="match status" value="1"/>
</dbReference>
<dbReference type="InterPro" id="IPR024344">
    <property type="entry name" value="MDMPI_metal-binding"/>
</dbReference>
<dbReference type="InterPro" id="IPR034660">
    <property type="entry name" value="DinB/YfiT-like"/>
</dbReference>
<proteinExistence type="predicted"/>
<dbReference type="GO" id="GO:0046872">
    <property type="term" value="F:metal ion binding"/>
    <property type="evidence" value="ECO:0007669"/>
    <property type="project" value="InterPro"/>
</dbReference>
<feature type="domain" description="Mycothiol-dependent maleylpyruvate isomerase metal-binding" evidence="1">
    <location>
        <begin position="13"/>
        <end position="100"/>
    </location>
</feature>